<protein>
    <recommendedName>
        <fullName evidence="4">Flagellar motor switch protein FliM</fullName>
    </recommendedName>
</protein>
<sequence length="295" mass="33735">MEQNVKTYDFKKPQRYSTDNMRFLSVISEDYCKNTNLFLAYELKRPNITCKVEKVEQTNYEEFINSISPKSVIVEHAIQPLVKDLIYQIDKSVALTYIDLMLGGDGVFENYERDLTEIDKQLIFHLCTKLLTRLYIVETCKSREVLRVHSNAGASKKYPVSESVLIAHMKMMYGDKEIGKMRFCNPYSCMEPILDQLETKILFRNKNIEYDFEFTNAIYNNVCGANVDIVARLGETNISVEDLLNLQVGDILSLDTKVAGDLDLYVAGAKAFKCKPGLIKNKKGVIITNSIRKEG</sequence>
<evidence type="ECO:0000256" key="3">
    <source>
        <dbReference type="ARBA" id="ARBA00011049"/>
    </source>
</evidence>
<dbReference type="GO" id="GO:0005886">
    <property type="term" value="C:plasma membrane"/>
    <property type="evidence" value="ECO:0007669"/>
    <property type="project" value="UniProtKB-SubCell"/>
</dbReference>
<gene>
    <name evidence="11" type="ORF">FRIFI_0730</name>
</gene>
<evidence type="ECO:0000256" key="4">
    <source>
        <dbReference type="ARBA" id="ARBA00021898"/>
    </source>
</evidence>
<dbReference type="Pfam" id="PF01052">
    <property type="entry name" value="FliMN_C"/>
    <property type="match status" value="1"/>
</dbReference>
<dbReference type="InterPro" id="IPR036429">
    <property type="entry name" value="SpoA-like_sf"/>
</dbReference>
<dbReference type="SUPFAM" id="SSF101801">
    <property type="entry name" value="Surface presentation of antigens (SPOA)"/>
    <property type="match status" value="1"/>
</dbReference>
<keyword evidence="9" id="KW-0975">Bacterial flagellum</keyword>
<dbReference type="GO" id="GO:0009425">
    <property type="term" value="C:bacterial-type flagellum basal body"/>
    <property type="evidence" value="ECO:0007669"/>
    <property type="project" value="UniProtKB-SubCell"/>
</dbReference>
<keyword evidence="11" id="KW-0969">Cilium</keyword>
<dbReference type="PANTHER" id="PTHR30034:SF6">
    <property type="entry name" value="YOP PROTEINS TRANSLOCATION PROTEIN Q"/>
    <property type="match status" value="1"/>
</dbReference>
<keyword evidence="11" id="KW-0966">Cell projection</keyword>
<dbReference type="SUPFAM" id="SSF103039">
    <property type="entry name" value="CheC-like"/>
    <property type="match status" value="1"/>
</dbReference>
<keyword evidence="12" id="KW-1185">Reference proteome</keyword>
<reference evidence="11 12" key="1">
    <citation type="submission" date="2014-09" db="EMBL/GenBank/DDBJ databases">
        <authorList>
            <person name="Hornung B.V."/>
        </authorList>
    </citation>
    <scope>NUCLEOTIDE SEQUENCE [LARGE SCALE GENOMIC DNA]</scope>
    <source>
        <strain evidence="11 12">FRIFI</strain>
    </source>
</reference>
<comment type="similarity">
    <text evidence="3">Belongs to the FliM family.</text>
</comment>
<dbReference type="InterPro" id="IPR028976">
    <property type="entry name" value="CheC-like_sf"/>
</dbReference>
<feature type="domain" description="Flagellar motor switch protein FliN-like C-terminal" evidence="10">
    <location>
        <begin position="224"/>
        <end position="291"/>
    </location>
</feature>
<dbReference type="GO" id="GO:0003774">
    <property type="term" value="F:cytoskeletal motor activity"/>
    <property type="evidence" value="ECO:0007669"/>
    <property type="project" value="InterPro"/>
</dbReference>
<evidence type="ECO:0000313" key="12">
    <source>
        <dbReference type="Proteomes" id="UP000245695"/>
    </source>
</evidence>
<dbReference type="Gene3D" id="2.30.330.10">
    <property type="entry name" value="SpoA-like"/>
    <property type="match status" value="1"/>
</dbReference>
<keyword evidence="8" id="KW-0472">Membrane</keyword>
<comment type="subcellular location">
    <subcellularLocation>
        <location evidence="1">Bacterial flagellum basal body</location>
    </subcellularLocation>
    <subcellularLocation>
        <location evidence="2">Cell membrane</location>
        <topology evidence="2">Peripheral membrane protein</topology>
    </subcellularLocation>
</comment>
<evidence type="ECO:0000256" key="9">
    <source>
        <dbReference type="ARBA" id="ARBA00023143"/>
    </source>
</evidence>
<name>A0A2P2BPI0_9FIRM</name>
<evidence type="ECO:0000256" key="2">
    <source>
        <dbReference type="ARBA" id="ARBA00004202"/>
    </source>
</evidence>
<evidence type="ECO:0000259" key="10">
    <source>
        <dbReference type="Pfam" id="PF01052"/>
    </source>
</evidence>
<proteinExistence type="inferred from homology"/>
<dbReference type="Gene3D" id="3.40.1550.10">
    <property type="entry name" value="CheC-like"/>
    <property type="match status" value="1"/>
</dbReference>
<dbReference type="AlphaFoldDB" id="A0A2P2BPI0"/>
<organism evidence="11 12">
    <name type="scientific">Romboutsia hominis</name>
    <dbReference type="NCBI Taxonomy" id="1507512"/>
    <lineage>
        <taxon>Bacteria</taxon>
        <taxon>Bacillati</taxon>
        <taxon>Bacillota</taxon>
        <taxon>Clostridia</taxon>
        <taxon>Peptostreptococcales</taxon>
        <taxon>Peptostreptococcaceae</taxon>
        <taxon>Romboutsia</taxon>
    </lineage>
</organism>
<dbReference type="EMBL" id="LN650648">
    <property type="protein sequence ID" value="CEI72275.1"/>
    <property type="molecule type" value="Genomic_DNA"/>
</dbReference>
<dbReference type="Proteomes" id="UP000245695">
    <property type="component" value="Chromosome 1"/>
</dbReference>
<dbReference type="RefSeq" id="WP_092926851.1">
    <property type="nucleotide sequence ID" value="NZ_FJTZ01000012.1"/>
</dbReference>
<dbReference type="GO" id="GO:0071978">
    <property type="term" value="P:bacterial-type flagellum-dependent swarming motility"/>
    <property type="evidence" value="ECO:0007669"/>
    <property type="project" value="TreeGrafter"/>
</dbReference>
<evidence type="ECO:0000256" key="6">
    <source>
        <dbReference type="ARBA" id="ARBA00022500"/>
    </source>
</evidence>
<dbReference type="PANTHER" id="PTHR30034">
    <property type="entry name" value="FLAGELLAR MOTOR SWITCH PROTEIN FLIM"/>
    <property type="match status" value="1"/>
</dbReference>
<evidence type="ECO:0000313" key="11">
    <source>
        <dbReference type="EMBL" id="CEI72275.1"/>
    </source>
</evidence>
<accession>A0A2P2BPI0</accession>
<dbReference type="InterPro" id="IPR001689">
    <property type="entry name" value="Flag_FliM"/>
</dbReference>
<keyword evidence="5" id="KW-1003">Cell membrane</keyword>
<dbReference type="InterPro" id="IPR001543">
    <property type="entry name" value="FliN-like_C"/>
</dbReference>
<evidence type="ECO:0000256" key="1">
    <source>
        <dbReference type="ARBA" id="ARBA00004117"/>
    </source>
</evidence>
<keyword evidence="6" id="KW-0145">Chemotaxis</keyword>
<dbReference type="KEGG" id="rhom:FRIFI_0730"/>
<dbReference type="GO" id="GO:0050918">
    <property type="term" value="P:positive chemotaxis"/>
    <property type="evidence" value="ECO:0007669"/>
    <property type="project" value="TreeGrafter"/>
</dbReference>
<evidence type="ECO:0000256" key="7">
    <source>
        <dbReference type="ARBA" id="ARBA00022779"/>
    </source>
</evidence>
<dbReference type="PRINTS" id="PR00955">
    <property type="entry name" value="FLGMOTORFLIM"/>
</dbReference>
<evidence type="ECO:0000256" key="5">
    <source>
        <dbReference type="ARBA" id="ARBA00022475"/>
    </source>
</evidence>
<keyword evidence="7" id="KW-0283">Flagellar rotation</keyword>
<dbReference type="Pfam" id="PF02154">
    <property type="entry name" value="FliM"/>
    <property type="match status" value="1"/>
</dbReference>
<dbReference type="CDD" id="cd17908">
    <property type="entry name" value="FliM"/>
    <property type="match status" value="1"/>
</dbReference>
<evidence type="ECO:0000256" key="8">
    <source>
        <dbReference type="ARBA" id="ARBA00023136"/>
    </source>
</evidence>
<keyword evidence="11" id="KW-0282">Flagellum</keyword>